<dbReference type="GO" id="GO:0032432">
    <property type="term" value="C:actin filament bundle"/>
    <property type="evidence" value="ECO:0007669"/>
    <property type="project" value="TreeGrafter"/>
</dbReference>
<dbReference type="PANTHER" id="PTHR19961">
    <property type="entry name" value="FIMBRIN/PLASTIN"/>
    <property type="match status" value="1"/>
</dbReference>
<sequence length="97" mass="10750">MSSYIGVHVSDQWLQGQFTQVELRSLKSKFVSVKNQNGKVTVADLPSLMVKLKVFSSMFNEDEITGILSESFSDLCSDIDFETFLKVSSGVSLSVFS</sequence>
<dbReference type="GO" id="GO:0051015">
    <property type="term" value="F:actin filament binding"/>
    <property type="evidence" value="ECO:0007669"/>
    <property type="project" value="InterPro"/>
</dbReference>
<evidence type="ECO:0000256" key="2">
    <source>
        <dbReference type="ARBA" id="ARBA00023203"/>
    </source>
</evidence>
<dbReference type="SUPFAM" id="SSF47473">
    <property type="entry name" value="EF-hand"/>
    <property type="match status" value="1"/>
</dbReference>
<protein>
    <submittedName>
        <fullName evidence="3">Fimbrin</fullName>
    </submittedName>
</protein>
<keyword evidence="2" id="KW-0009">Actin-binding</keyword>
<organism evidence="3">
    <name type="scientific">Rhizophora mucronata</name>
    <name type="common">Asiatic mangrove</name>
    <dbReference type="NCBI Taxonomy" id="61149"/>
    <lineage>
        <taxon>Eukaryota</taxon>
        <taxon>Viridiplantae</taxon>
        <taxon>Streptophyta</taxon>
        <taxon>Embryophyta</taxon>
        <taxon>Tracheophyta</taxon>
        <taxon>Spermatophyta</taxon>
        <taxon>Magnoliopsida</taxon>
        <taxon>eudicotyledons</taxon>
        <taxon>Gunneridae</taxon>
        <taxon>Pentapetalae</taxon>
        <taxon>rosids</taxon>
        <taxon>fabids</taxon>
        <taxon>Malpighiales</taxon>
        <taxon>Rhizophoraceae</taxon>
        <taxon>Rhizophora</taxon>
    </lineage>
</organism>
<evidence type="ECO:0000256" key="1">
    <source>
        <dbReference type="ARBA" id="ARBA00022737"/>
    </source>
</evidence>
<dbReference type="EMBL" id="GGEC01036859">
    <property type="protein sequence ID" value="MBX17343.1"/>
    <property type="molecule type" value="Transcribed_RNA"/>
</dbReference>
<dbReference type="GO" id="GO:0005884">
    <property type="term" value="C:actin filament"/>
    <property type="evidence" value="ECO:0007669"/>
    <property type="project" value="TreeGrafter"/>
</dbReference>
<dbReference type="GO" id="GO:0005737">
    <property type="term" value="C:cytoplasm"/>
    <property type="evidence" value="ECO:0007669"/>
    <property type="project" value="TreeGrafter"/>
</dbReference>
<dbReference type="GO" id="GO:0051017">
    <property type="term" value="P:actin filament bundle assembly"/>
    <property type="evidence" value="ECO:0007669"/>
    <property type="project" value="InterPro"/>
</dbReference>
<keyword evidence="1" id="KW-0677">Repeat</keyword>
<name>A0A2P2LHA6_RHIMU</name>
<dbReference type="InterPro" id="IPR039959">
    <property type="entry name" value="Fimbrin/Plastin"/>
</dbReference>
<evidence type="ECO:0000313" key="3">
    <source>
        <dbReference type="EMBL" id="MBX17343.1"/>
    </source>
</evidence>
<dbReference type="GO" id="GO:0051639">
    <property type="term" value="P:actin filament network formation"/>
    <property type="evidence" value="ECO:0007669"/>
    <property type="project" value="TreeGrafter"/>
</dbReference>
<dbReference type="AlphaFoldDB" id="A0A2P2LHA6"/>
<dbReference type="PANTHER" id="PTHR19961:SF62">
    <property type="entry name" value="FIMBRIN-1"/>
    <property type="match status" value="1"/>
</dbReference>
<reference evidence="3" key="1">
    <citation type="submission" date="2018-02" db="EMBL/GenBank/DDBJ databases">
        <title>Rhizophora mucronata_Transcriptome.</title>
        <authorList>
            <person name="Meera S.P."/>
            <person name="Sreeshan A."/>
            <person name="Augustine A."/>
        </authorList>
    </citation>
    <scope>NUCLEOTIDE SEQUENCE</scope>
    <source>
        <tissue evidence="3">Leaf</tissue>
    </source>
</reference>
<accession>A0A2P2LHA6</accession>
<proteinExistence type="predicted"/>
<dbReference type="InterPro" id="IPR011992">
    <property type="entry name" value="EF-hand-dom_pair"/>
</dbReference>